<keyword evidence="3" id="KW-0540">Nuclease</keyword>
<feature type="signal peptide" evidence="1">
    <location>
        <begin position="1"/>
        <end position="18"/>
    </location>
</feature>
<dbReference type="Gene3D" id="3.60.10.10">
    <property type="entry name" value="Endonuclease/exonuclease/phosphatase"/>
    <property type="match status" value="1"/>
</dbReference>
<protein>
    <submittedName>
        <fullName evidence="3">Endonuclease</fullName>
    </submittedName>
</protein>
<dbReference type="InterPro" id="IPR036691">
    <property type="entry name" value="Endo/exonu/phosph_ase_sf"/>
</dbReference>
<dbReference type="Pfam" id="PF03372">
    <property type="entry name" value="Exo_endo_phos"/>
    <property type="match status" value="1"/>
</dbReference>
<feature type="chain" id="PRO_5045325147" evidence="1">
    <location>
        <begin position="19"/>
        <end position="283"/>
    </location>
</feature>
<dbReference type="EMBL" id="LQQO01000005">
    <property type="protein sequence ID" value="KZE17856.1"/>
    <property type="molecule type" value="Genomic_DNA"/>
</dbReference>
<feature type="domain" description="Endonuclease/exonuclease/phosphatase" evidence="2">
    <location>
        <begin position="24"/>
        <end position="264"/>
    </location>
</feature>
<proteinExistence type="predicted"/>
<keyword evidence="1" id="KW-0732">Signal</keyword>
<dbReference type="PANTHER" id="PTHR12121:SF36">
    <property type="entry name" value="ENDONUCLEASE_EXONUCLEASE_PHOSPHATASE DOMAIN-CONTAINING PROTEIN"/>
    <property type="match status" value="1"/>
</dbReference>
<evidence type="ECO:0000259" key="2">
    <source>
        <dbReference type="Pfam" id="PF03372"/>
    </source>
</evidence>
<dbReference type="CDD" id="cd09083">
    <property type="entry name" value="EEP-1"/>
    <property type="match status" value="1"/>
</dbReference>
<dbReference type="SUPFAM" id="SSF56219">
    <property type="entry name" value="DNase I-like"/>
    <property type="match status" value="1"/>
</dbReference>
<keyword evidence="3" id="KW-0255">Endonuclease</keyword>
<sequence length="283" mass="31775">MRLVLTMVALAAAVPAAARDLTVMSLNIRLPAEGDGANRWELRRDLTAATIRRADPDVIGMQELFKLQADDVVARLPRYRWIGVGRSGTGRAEDEHMGVFYRADRLQVERWGNFWLSDTPEVPGSISWGHPYPRMVTWAIFRERDGNRFAMFNTHLPYRAEDEAAREKGAALLAARIPGIAGDLPVVLTGDFNTVPDSPTHRRLERDLSDAWVATRRRSGPEATFHGFTGTPDRRIDWIFTRGFTPVSVTTIDTRRGDVFPSDHYPVVAVLRRARQGSASPRT</sequence>
<keyword evidence="3" id="KW-0378">Hydrolase</keyword>
<keyword evidence="4" id="KW-1185">Reference proteome</keyword>
<name>A0ABR5YET0_9SPHN</name>
<dbReference type="InterPro" id="IPR050410">
    <property type="entry name" value="CCR4/nocturin_mRNA_transcr"/>
</dbReference>
<gene>
    <name evidence="3" type="ORF">AVT10_10775</name>
</gene>
<dbReference type="Proteomes" id="UP000076609">
    <property type="component" value="Unassembled WGS sequence"/>
</dbReference>
<comment type="caution">
    <text evidence="3">The sequence shown here is derived from an EMBL/GenBank/DDBJ whole genome shotgun (WGS) entry which is preliminary data.</text>
</comment>
<organism evidence="3 4">
    <name type="scientific">Sphingomonas hankookensis</name>
    <dbReference type="NCBI Taxonomy" id="563996"/>
    <lineage>
        <taxon>Bacteria</taxon>
        <taxon>Pseudomonadati</taxon>
        <taxon>Pseudomonadota</taxon>
        <taxon>Alphaproteobacteria</taxon>
        <taxon>Sphingomonadales</taxon>
        <taxon>Sphingomonadaceae</taxon>
        <taxon>Sphingomonas</taxon>
    </lineage>
</organism>
<dbReference type="GO" id="GO:0004519">
    <property type="term" value="F:endonuclease activity"/>
    <property type="evidence" value="ECO:0007669"/>
    <property type="project" value="UniProtKB-KW"/>
</dbReference>
<accession>A0ABR5YET0</accession>
<reference evidence="4" key="1">
    <citation type="submission" date="2016-01" db="EMBL/GenBank/DDBJ databases">
        <title>Draft genome of Chromobacterium sp. F49.</title>
        <authorList>
            <person name="Hong K.W."/>
        </authorList>
    </citation>
    <scope>NUCLEOTIDE SEQUENCE [LARGE SCALE GENOMIC DNA]</scope>
    <source>
        <strain evidence="4">CN3</strain>
    </source>
</reference>
<evidence type="ECO:0000313" key="3">
    <source>
        <dbReference type="EMBL" id="KZE17856.1"/>
    </source>
</evidence>
<evidence type="ECO:0000313" key="4">
    <source>
        <dbReference type="Proteomes" id="UP000076609"/>
    </source>
</evidence>
<evidence type="ECO:0000256" key="1">
    <source>
        <dbReference type="SAM" id="SignalP"/>
    </source>
</evidence>
<dbReference type="InterPro" id="IPR005135">
    <property type="entry name" value="Endo/exonuclease/phosphatase"/>
</dbReference>
<dbReference type="PANTHER" id="PTHR12121">
    <property type="entry name" value="CARBON CATABOLITE REPRESSOR PROTEIN 4"/>
    <property type="match status" value="1"/>
</dbReference>